<dbReference type="RefSeq" id="WP_131280073.1">
    <property type="nucleotide sequence ID" value="NZ_CP031395.1"/>
</dbReference>
<protein>
    <submittedName>
        <fullName evidence="1">Uncharacterized protein</fullName>
    </submittedName>
</protein>
<evidence type="ECO:0000313" key="2">
    <source>
        <dbReference type="Proteomes" id="UP000292939"/>
    </source>
</evidence>
<name>A0A4P6UKS1_9BURK</name>
<evidence type="ECO:0000313" key="1">
    <source>
        <dbReference type="EMBL" id="QBK05196.1"/>
    </source>
</evidence>
<sequence>MALIGKAAVAMWWHIAPEQRVEFLDWHTSEHFPERLHIAGFRRGTRWASEDDETGFFVMYELSDREVLAGPAYLARLNAPTPWSVKMMPHHTGMIRSLCEVTASAGAGVGRYMLTLRLSPAAERTLQLRAHLEELVATLRTRRGVTGAHLLERADLGKVAQTQEQRIRGQDRTADWVFLVCGYDAASVRSLLAAELAPSVLALQGAASLEESSKDAHVAGLYGISATLSAAEA</sequence>
<dbReference type="Proteomes" id="UP000292939">
    <property type="component" value="Chromosome"/>
</dbReference>
<dbReference type="OrthoDB" id="6537357at2"/>
<proteinExistence type="predicted"/>
<accession>A0A4P6UKS1</accession>
<reference evidence="1 2" key="1">
    <citation type="submission" date="2018-07" db="EMBL/GenBank/DDBJ databases">
        <title>Exploring interactions and the metabolic potential of the ultra-small soil bacteria Hylemonella gracilis.</title>
        <authorList>
            <person name="Tyc O."/>
            <person name="Kulkarni P."/>
            <person name="Gawehns F."/>
            <person name="Hundscheid M."/>
            <person name="Zweers H."/>
            <person name="Garbeva P."/>
        </authorList>
    </citation>
    <scope>NUCLEOTIDE SEQUENCE [LARGE SCALE GENOMIC DNA]</scope>
    <source>
        <strain evidence="1 2">NS1</strain>
    </source>
</reference>
<dbReference type="KEGG" id="hgr:DW355_10875"/>
<organism evidence="1 2">
    <name type="scientific">Hylemonella gracilis</name>
    <dbReference type="NCBI Taxonomy" id="80880"/>
    <lineage>
        <taxon>Bacteria</taxon>
        <taxon>Pseudomonadati</taxon>
        <taxon>Pseudomonadota</taxon>
        <taxon>Betaproteobacteria</taxon>
        <taxon>Burkholderiales</taxon>
        <taxon>Comamonadaceae</taxon>
        <taxon>Hylemonella</taxon>
    </lineage>
</organism>
<dbReference type="EMBL" id="CP031395">
    <property type="protein sequence ID" value="QBK05196.1"/>
    <property type="molecule type" value="Genomic_DNA"/>
</dbReference>
<dbReference type="AlphaFoldDB" id="A0A4P6UKS1"/>
<gene>
    <name evidence="1" type="ORF">DW355_10875</name>
</gene>